<keyword evidence="3" id="KW-1185">Reference proteome</keyword>
<dbReference type="RefSeq" id="WP_204944904.1">
    <property type="nucleotide sequence ID" value="NZ_JAFBBP010000001.1"/>
</dbReference>
<comment type="caution">
    <text evidence="2">The sequence shown here is derived from an EMBL/GenBank/DDBJ whole genome shotgun (WGS) entry which is preliminary data.</text>
</comment>
<gene>
    <name evidence="2" type="ORF">JOD64_005542</name>
</gene>
<dbReference type="PANTHER" id="PTHR10788:SF106">
    <property type="entry name" value="BCDNA.GH08860"/>
    <property type="match status" value="1"/>
</dbReference>
<keyword evidence="2" id="KW-0808">Transferase</keyword>
<organism evidence="2 3">
    <name type="scientific">Micromonospora luteifusca</name>
    <dbReference type="NCBI Taxonomy" id="709860"/>
    <lineage>
        <taxon>Bacteria</taxon>
        <taxon>Bacillati</taxon>
        <taxon>Actinomycetota</taxon>
        <taxon>Actinomycetes</taxon>
        <taxon>Micromonosporales</taxon>
        <taxon>Micromonosporaceae</taxon>
        <taxon>Micromonospora</taxon>
    </lineage>
</organism>
<reference evidence="2 3" key="1">
    <citation type="submission" date="2021-01" db="EMBL/GenBank/DDBJ databases">
        <title>Sequencing the genomes of 1000 actinobacteria strains.</title>
        <authorList>
            <person name="Klenk H.-P."/>
        </authorList>
    </citation>
    <scope>NUCLEOTIDE SEQUENCE [LARGE SCALE GENOMIC DNA]</scope>
    <source>
        <strain evidence="2 3">DSM 100204</strain>
    </source>
</reference>
<dbReference type="SUPFAM" id="SSF53756">
    <property type="entry name" value="UDP-Glycosyltransferase/glycogen phosphorylase"/>
    <property type="match status" value="1"/>
</dbReference>
<evidence type="ECO:0000313" key="3">
    <source>
        <dbReference type="Proteomes" id="UP000764837"/>
    </source>
</evidence>
<dbReference type="InterPro" id="IPR001830">
    <property type="entry name" value="Glyco_trans_20"/>
</dbReference>
<dbReference type="Proteomes" id="UP000764837">
    <property type="component" value="Unassembled WGS sequence"/>
</dbReference>
<comment type="similarity">
    <text evidence="1">Belongs to the glycosyltransferase 20 family.</text>
</comment>
<evidence type="ECO:0000256" key="1">
    <source>
        <dbReference type="ARBA" id="ARBA00008799"/>
    </source>
</evidence>
<proteinExistence type="inferred from homology"/>
<sequence length="489" mass="54076">MTARPIVICSNRGPVTAYPRGSSGYDFTRTRPNGLVPTVFPAFARHGGTWVYAARSEADRALAKAAPVPLSGIGDAAPMRLRPLAVPSALARSHYEDFSVGVLARLLHYLHDRSSAADLDGAAYAAWPAYQAVNEQFAAALAEEAAGCPILVQDYHLLLVAAMLRRAGKAPQAPLIYFHHVAWCDPDYFGMLPVAVREALLAALVDFDVVGFHSRRWADAFLACCARWLPGAQVRPDAVRWKNRTCRTVVAPAAIDRDDLLVETLDPRYEWWRAHLRDEAAGRWMLTRVERADLWKNPLRGLQSVERFLTDNPTVADHVWFPWVLTPTRDWMPEYRLYLDDCLRVSKRINAEFGRAGREPVQLFVSPDAATPDRALALAALSVADGVMVTPTFDGLNITAKEAAILSDADPVMIVSENAGIMSEFPGLMISVNPFDVADTAGGIRRAYRMGRSDRIGRSAELRRRVLARTPQTWLNDLLGAVPLLESTR</sequence>
<protein>
    <submittedName>
        <fullName evidence="2">Trehalose 6-phosphate synthase</fullName>
        <ecNumber evidence="2">2.4.1.15</ecNumber>
    </submittedName>
</protein>
<dbReference type="Gene3D" id="3.40.50.2000">
    <property type="entry name" value="Glycogen Phosphorylase B"/>
    <property type="match status" value="2"/>
</dbReference>
<dbReference type="Pfam" id="PF00982">
    <property type="entry name" value="Glyco_transf_20"/>
    <property type="match status" value="1"/>
</dbReference>
<dbReference type="PANTHER" id="PTHR10788">
    <property type="entry name" value="TREHALOSE-6-PHOSPHATE SYNTHASE"/>
    <property type="match status" value="1"/>
</dbReference>
<keyword evidence="2" id="KW-0328">Glycosyltransferase</keyword>
<dbReference type="EMBL" id="JAFBBP010000001">
    <property type="protein sequence ID" value="MBM7494320.1"/>
    <property type="molecule type" value="Genomic_DNA"/>
</dbReference>
<name>A0ABS2M1K2_9ACTN</name>
<accession>A0ABS2M1K2</accession>
<evidence type="ECO:0000313" key="2">
    <source>
        <dbReference type="EMBL" id="MBM7494320.1"/>
    </source>
</evidence>
<dbReference type="EC" id="2.4.1.15" evidence="2"/>
<dbReference type="GO" id="GO:0003825">
    <property type="term" value="F:alpha,alpha-trehalose-phosphate synthase (UDP-forming) activity"/>
    <property type="evidence" value="ECO:0007669"/>
    <property type="project" value="UniProtKB-EC"/>
</dbReference>